<dbReference type="GO" id="GO:0005886">
    <property type="term" value="C:plasma membrane"/>
    <property type="evidence" value="ECO:0007669"/>
    <property type="project" value="UniProtKB-SubCell"/>
</dbReference>
<evidence type="ECO:0000256" key="8">
    <source>
        <dbReference type="ARBA" id="ARBA00022989"/>
    </source>
</evidence>
<comment type="subcellular location">
    <subcellularLocation>
        <location evidence="10">Cell membrane</location>
        <topology evidence="10">Single-pass membrane protein</topology>
    </subcellularLocation>
</comment>
<dbReference type="Pfam" id="PF02457">
    <property type="entry name" value="DAC"/>
    <property type="match status" value="1"/>
</dbReference>
<comment type="caution">
    <text evidence="13">The sequence shown here is derived from an EMBL/GenBank/DDBJ whole genome shotgun (WGS) entry which is preliminary data.</text>
</comment>
<dbReference type="AlphaFoldDB" id="A0A9D1YCJ3"/>
<dbReference type="InterPro" id="IPR050338">
    <property type="entry name" value="DisA"/>
</dbReference>
<evidence type="ECO:0000256" key="3">
    <source>
        <dbReference type="ARBA" id="ARBA00022679"/>
    </source>
</evidence>
<dbReference type="HAMAP" id="MF_01499">
    <property type="entry name" value="DacA"/>
    <property type="match status" value="1"/>
</dbReference>
<dbReference type="InterPro" id="IPR045585">
    <property type="entry name" value="CdaA_N"/>
</dbReference>
<keyword evidence="6 10" id="KW-0547">Nucleotide-binding</keyword>
<evidence type="ECO:0000313" key="14">
    <source>
        <dbReference type="Proteomes" id="UP000823915"/>
    </source>
</evidence>
<evidence type="ECO:0000256" key="11">
    <source>
        <dbReference type="SAM" id="MobiDB-lite"/>
    </source>
</evidence>
<dbReference type="InterPro" id="IPR034701">
    <property type="entry name" value="CdaA"/>
</dbReference>
<organism evidence="13 14">
    <name type="scientific">Candidatus Acutalibacter pullistercoris</name>
    <dbReference type="NCBI Taxonomy" id="2838418"/>
    <lineage>
        <taxon>Bacteria</taxon>
        <taxon>Bacillati</taxon>
        <taxon>Bacillota</taxon>
        <taxon>Clostridia</taxon>
        <taxon>Eubacteriales</taxon>
        <taxon>Acutalibacteraceae</taxon>
        <taxon>Acutalibacter</taxon>
    </lineage>
</organism>
<dbReference type="SUPFAM" id="SSF143597">
    <property type="entry name" value="YojJ-like"/>
    <property type="match status" value="1"/>
</dbReference>
<evidence type="ECO:0000256" key="2">
    <source>
        <dbReference type="ARBA" id="ARBA00022475"/>
    </source>
</evidence>
<comment type="similarity">
    <text evidence="10">Belongs to the adenylate cyclase family. DacA/CdaA subfamily.</text>
</comment>
<dbReference type="EMBL" id="DXDU01000057">
    <property type="protein sequence ID" value="HIY26225.1"/>
    <property type="molecule type" value="Genomic_DNA"/>
</dbReference>
<evidence type="ECO:0000259" key="12">
    <source>
        <dbReference type="PROSITE" id="PS51794"/>
    </source>
</evidence>
<feature type="transmembrane region" description="Helical" evidence="10">
    <location>
        <begin position="49"/>
        <end position="67"/>
    </location>
</feature>
<protein>
    <recommendedName>
        <fullName evidence="10">Diadenylate cyclase</fullName>
        <shortName evidence="10">DAC</shortName>
        <ecNumber evidence="10">2.7.7.85</ecNumber>
    </recommendedName>
    <alternativeName>
        <fullName evidence="10">Cyclic-di-AMP synthase</fullName>
        <shortName evidence="10">c-di-AMP synthase</shortName>
    </alternativeName>
</protein>
<dbReference type="Proteomes" id="UP000823915">
    <property type="component" value="Unassembled WGS sequence"/>
</dbReference>
<keyword evidence="3 10" id="KW-0808">Transferase</keyword>
<dbReference type="NCBIfam" id="TIGR00159">
    <property type="entry name" value="diadenylate cyclase CdaA"/>
    <property type="match status" value="1"/>
</dbReference>
<evidence type="ECO:0000256" key="6">
    <source>
        <dbReference type="ARBA" id="ARBA00022741"/>
    </source>
</evidence>
<reference evidence="13" key="2">
    <citation type="submission" date="2021-04" db="EMBL/GenBank/DDBJ databases">
        <authorList>
            <person name="Gilroy R."/>
        </authorList>
    </citation>
    <scope>NUCLEOTIDE SEQUENCE</scope>
    <source>
        <strain evidence="13">1282</strain>
    </source>
</reference>
<dbReference type="PANTHER" id="PTHR34185">
    <property type="entry name" value="DIADENYLATE CYCLASE"/>
    <property type="match status" value="1"/>
</dbReference>
<gene>
    <name evidence="13" type="primary">cdaA</name>
    <name evidence="10" type="synonym">dacA</name>
    <name evidence="13" type="ORF">H9838_03520</name>
</gene>
<dbReference type="GO" id="GO:0006171">
    <property type="term" value="P:cAMP biosynthetic process"/>
    <property type="evidence" value="ECO:0007669"/>
    <property type="project" value="InterPro"/>
</dbReference>
<dbReference type="InterPro" id="IPR014046">
    <property type="entry name" value="C-di-AMP_synthase"/>
</dbReference>
<evidence type="ECO:0000256" key="9">
    <source>
        <dbReference type="ARBA" id="ARBA00023136"/>
    </source>
</evidence>
<evidence type="ECO:0000256" key="1">
    <source>
        <dbReference type="ARBA" id="ARBA00000877"/>
    </source>
</evidence>
<feature type="region of interest" description="Disordered" evidence="11">
    <location>
        <begin position="274"/>
        <end position="301"/>
    </location>
</feature>
<dbReference type="InterPro" id="IPR036888">
    <property type="entry name" value="DNA_integrity_DisA_N_sf"/>
</dbReference>
<evidence type="ECO:0000256" key="5">
    <source>
        <dbReference type="ARBA" id="ARBA00022695"/>
    </source>
</evidence>
<dbReference type="GO" id="GO:0106408">
    <property type="term" value="F:diadenylate cyclase activity"/>
    <property type="evidence" value="ECO:0007669"/>
    <property type="project" value="UniProtKB-EC"/>
</dbReference>
<feature type="compositionally biased region" description="Low complexity" evidence="11">
    <location>
        <begin position="281"/>
        <end position="291"/>
    </location>
</feature>
<dbReference type="PANTHER" id="PTHR34185:SF1">
    <property type="entry name" value="DIADENYLATE CYCLASE"/>
    <property type="match status" value="1"/>
</dbReference>
<reference evidence="13" key="1">
    <citation type="journal article" date="2021" name="PeerJ">
        <title>Extensive microbial diversity within the chicken gut microbiome revealed by metagenomics and culture.</title>
        <authorList>
            <person name="Gilroy R."/>
            <person name="Ravi A."/>
            <person name="Getino M."/>
            <person name="Pursley I."/>
            <person name="Horton D.L."/>
            <person name="Alikhan N.F."/>
            <person name="Baker D."/>
            <person name="Gharbi K."/>
            <person name="Hall N."/>
            <person name="Watson M."/>
            <person name="Adriaenssens E.M."/>
            <person name="Foster-Nyarko E."/>
            <person name="Jarju S."/>
            <person name="Secka A."/>
            <person name="Antonio M."/>
            <person name="Oren A."/>
            <person name="Chaudhuri R.R."/>
            <person name="La Ragione R."/>
            <person name="Hildebrand F."/>
            <person name="Pallen M.J."/>
        </authorList>
    </citation>
    <scope>NUCLEOTIDE SEQUENCE</scope>
    <source>
        <strain evidence="13">1282</strain>
    </source>
</reference>
<comment type="catalytic activity">
    <reaction evidence="1 10">
        <text>2 ATP = 3',3'-c-di-AMP + 2 diphosphate</text>
        <dbReference type="Rhea" id="RHEA:35655"/>
        <dbReference type="ChEBI" id="CHEBI:30616"/>
        <dbReference type="ChEBI" id="CHEBI:33019"/>
        <dbReference type="ChEBI" id="CHEBI:71500"/>
        <dbReference type="EC" id="2.7.7.85"/>
    </reaction>
</comment>
<sequence>MESIARAGQTVLGLARQFELRDAVDVLIVTFLLYELIKLVRDTRAGQLVKGIILLVVLFLVSHYANLLMLNQILRAFVQSAIIVVVILFQPEIRKALEQVGHSKVAKSLATAVGGNKDREAEVLAIRKAIGEVVDGTAILQRLRMGALIVFERETKLGEIVATGTVVDADASAQLIGNIFFNKAPLHDGAMILRDGRIYAAGCILPLTSNDGVSAELGTRHRAALGMSENSDAVVVVVSEETAQISIAVGGNLTRNYTRVTLADQLERLLIGSPESSQSSGKRILGKLGLTGKKGGGNHGR</sequence>
<keyword evidence="9 10" id="KW-0472">Membrane</keyword>
<dbReference type="GO" id="GO:0005524">
    <property type="term" value="F:ATP binding"/>
    <property type="evidence" value="ECO:0007669"/>
    <property type="project" value="UniProtKB-UniRule"/>
</dbReference>
<dbReference type="Pfam" id="PF19293">
    <property type="entry name" value="CdaA_N"/>
    <property type="match status" value="1"/>
</dbReference>
<evidence type="ECO:0000256" key="7">
    <source>
        <dbReference type="ARBA" id="ARBA00022840"/>
    </source>
</evidence>
<dbReference type="PIRSF" id="PIRSF004793">
    <property type="entry name" value="UCP004793"/>
    <property type="match status" value="1"/>
</dbReference>
<feature type="compositionally biased region" description="Gly residues" evidence="11">
    <location>
        <begin position="292"/>
        <end position="301"/>
    </location>
</feature>
<dbReference type="Gene3D" id="3.40.1700.10">
    <property type="entry name" value="DNA integrity scanning protein, DisA, N-terminal domain"/>
    <property type="match status" value="1"/>
</dbReference>
<feature type="domain" description="DAC" evidence="12">
    <location>
        <begin position="90"/>
        <end position="259"/>
    </location>
</feature>
<keyword evidence="5 10" id="KW-0548">Nucleotidyltransferase</keyword>
<keyword evidence="2 10" id="KW-1003">Cell membrane</keyword>
<name>A0A9D1YCJ3_9FIRM</name>
<accession>A0A9D1YCJ3</accession>
<dbReference type="PROSITE" id="PS51794">
    <property type="entry name" value="DAC"/>
    <property type="match status" value="1"/>
</dbReference>
<keyword evidence="7 10" id="KW-0067">ATP-binding</keyword>
<dbReference type="GO" id="GO:0004016">
    <property type="term" value="F:adenylate cyclase activity"/>
    <property type="evidence" value="ECO:0007669"/>
    <property type="project" value="UniProtKB-UniRule"/>
</dbReference>
<dbReference type="InterPro" id="IPR003390">
    <property type="entry name" value="DNA_integrity_scan_DisA_N"/>
</dbReference>
<keyword evidence="8 10" id="KW-1133">Transmembrane helix</keyword>
<comment type="subunit">
    <text evidence="10">Probably a homodimer.</text>
</comment>
<comment type="function">
    <text evidence="10">Catalyzes the condensation of 2 ATP molecules into cyclic di-AMP (c-di-AMP), a second messenger used to regulate differing processes in different bacteria.</text>
</comment>
<keyword evidence="4 10" id="KW-0812">Transmembrane</keyword>
<dbReference type="EC" id="2.7.7.85" evidence="10"/>
<evidence type="ECO:0000256" key="4">
    <source>
        <dbReference type="ARBA" id="ARBA00022692"/>
    </source>
</evidence>
<evidence type="ECO:0000313" key="13">
    <source>
        <dbReference type="EMBL" id="HIY26225.1"/>
    </source>
</evidence>
<evidence type="ECO:0000256" key="10">
    <source>
        <dbReference type="HAMAP-Rule" id="MF_01499"/>
    </source>
</evidence>
<proteinExistence type="inferred from homology"/>